<evidence type="ECO:0000313" key="2">
    <source>
        <dbReference type="EMBL" id="RDX88977.1"/>
    </source>
</evidence>
<reference evidence="2" key="1">
    <citation type="submission" date="2018-05" db="EMBL/GenBank/DDBJ databases">
        <title>Draft genome of Mucuna pruriens seed.</title>
        <authorList>
            <person name="Nnadi N.E."/>
            <person name="Vos R."/>
            <person name="Hasami M.H."/>
            <person name="Devisetty U.K."/>
            <person name="Aguiy J.C."/>
        </authorList>
    </citation>
    <scope>NUCLEOTIDE SEQUENCE [LARGE SCALE GENOMIC DNA]</scope>
    <source>
        <strain evidence="2">JCA_2017</strain>
    </source>
</reference>
<dbReference type="AlphaFoldDB" id="A0A371GEJ9"/>
<feature type="region of interest" description="Disordered" evidence="1">
    <location>
        <begin position="128"/>
        <end position="158"/>
    </location>
</feature>
<protein>
    <submittedName>
        <fullName evidence="2">Uncharacterized protein</fullName>
    </submittedName>
</protein>
<dbReference type="EMBL" id="QJKJ01005797">
    <property type="protein sequence ID" value="RDX88977.1"/>
    <property type="molecule type" value="Genomic_DNA"/>
</dbReference>
<feature type="compositionally biased region" description="Basic and acidic residues" evidence="1">
    <location>
        <begin position="130"/>
        <end position="141"/>
    </location>
</feature>
<comment type="caution">
    <text evidence="2">The sequence shown here is derived from an EMBL/GenBank/DDBJ whole genome shotgun (WGS) entry which is preliminary data.</text>
</comment>
<feature type="non-terminal residue" evidence="2">
    <location>
        <position position="1"/>
    </location>
</feature>
<feature type="compositionally biased region" description="Basic and acidic residues" evidence="1">
    <location>
        <begin position="149"/>
        <end position="158"/>
    </location>
</feature>
<keyword evidence="3" id="KW-1185">Reference proteome</keyword>
<proteinExistence type="predicted"/>
<evidence type="ECO:0000256" key="1">
    <source>
        <dbReference type="SAM" id="MobiDB-lite"/>
    </source>
</evidence>
<dbReference type="Proteomes" id="UP000257109">
    <property type="component" value="Unassembled WGS sequence"/>
</dbReference>
<sequence>MTTRTKIDVQAGTLSMEFDLIDELVEEHFQLDTCSDDISNFVGYPEVFDCLGFTTDEADYPKPPNDLSSSSPPPIELKPLPSHLKYAYLGNDQQFPVVIANNLHREHKPLHLHAYNFNGGGSLTYKATTKKAESDHPRRGQEGSNKAACHRDHLSHLE</sequence>
<evidence type="ECO:0000313" key="3">
    <source>
        <dbReference type="Proteomes" id="UP000257109"/>
    </source>
</evidence>
<accession>A0A371GEJ9</accession>
<name>A0A371GEJ9_MUCPR</name>
<organism evidence="2 3">
    <name type="scientific">Mucuna pruriens</name>
    <name type="common">Velvet bean</name>
    <name type="synonym">Dolichos pruriens</name>
    <dbReference type="NCBI Taxonomy" id="157652"/>
    <lineage>
        <taxon>Eukaryota</taxon>
        <taxon>Viridiplantae</taxon>
        <taxon>Streptophyta</taxon>
        <taxon>Embryophyta</taxon>
        <taxon>Tracheophyta</taxon>
        <taxon>Spermatophyta</taxon>
        <taxon>Magnoliopsida</taxon>
        <taxon>eudicotyledons</taxon>
        <taxon>Gunneridae</taxon>
        <taxon>Pentapetalae</taxon>
        <taxon>rosids</taxon>
        <taxon>fabids</taxon>
        <taxon>Fabales</taxon>
        <taxon>Fabaceae</taxon>
        <taxon>Papilionoideae</taxon>
        <taxon>50 kb inversion clade</taxon>
        <taxon>NPAAA clade</taxon>
        <taxon>indigoferoid/millettioid clade</taxon>
        <taxon>Phaseoleae</taxon>
        <taxon>Mucuna</taxon>
    </lineage>
</organism>
<gene>
    <name evidence="2" type="ORF">CR513_29359</name>
</gene>